<sequence length="102" mass="11784">MICPYYNNGYCNSPIAPKKDVTSRLCFSNFRKCQYFGEVIEVKELNLRQKVKSDCPYFLLKDQGGEYVPFCKVLNFRITESQAANCSLHWQSCPLRELAEVG</sequence>
<reference evidence="1 2" key="1">
    <citation type="journal article" date="2014" name="Genome Announc.">
        <title>Draft Genome Sequence of the Sulfolobales Archaeon AZ1, Obtained through Metagenomic Analysis of a Mexican Hot Spring.</title>
        <authorList>
            <person name="Servin-Garciduenas L.E."/>
            <person name="Martinez-Romero E."/>
        </authorList>
    </citation>
    <scope>NUCLEOTIDE SEQUENCE [LARGE SCALE GENOMIC DNA]</scope>
    <source>
        <strain evidence="1">AZ1-illumnia</strain>
    </source>
</reference>
<protein>
    <submittedName>
        <fullName evidence="1">Uncharacterized protein</fullName>
    </submittedName>
</protein>
<evidence type="ECO:0000313" key="1">
    <source>
        <dbReference type="EMBL" id="EWG06773.1"/>
    </source>
</evidence>
<proteinExistence type="predicted"/>
<comment type="caution">
    <text evidence="1">The sequence shown here is derived from an EMBL/GenBank/DDBJ whole genome shotgun (WGS) entry which is preliminary data.</text>
</comment>
<gene>
    <name evidence="1" type="ORF">ASUL_07364</name>
</gene>
<organism evidence="1 2">
    <name type="scientific">Candidatus Aramenus sulfurataquae</name>
    <dbReference type="NCBI Taxonomy" id="1326980"/>
    <lineage>
        <taxon>Archaea</taxon>
        <taxon>Thermoproteota</taxon>
        <taxon>Thermoprotei</taxon>
        <taxon>Sulfolobales</taxon>
        <taxon>Sulfolobaceae</taxon>
        <taxon>Candidatus Aramenus</taxon>
    </lineage>
</organism>
<keyword evidence="2" id="KW-1185">Reference proteome</keyword>
<evidence type="ECO:0000313" key="2">
    <source>
        <dbReference type="Proteomes" id="UP000054284"/>
    </source>
</evidence>
<accession>W7KKL6</accession>
<dbReference type="EMBL" id="ASRH01000007">
    <property type="protein sequence ID" value="EWG06773.1"/>
    <property type="molecule type" value="Genomic_DNA"/>
</dbReference>
<dbReference type="AlphaFoldDB" id="W7KKL6"/>
<name>W7KKL6_9CREN</name>
<dbReference type="Proteomes" id="UP000054284">
    <property type="component" value="Unassembled WGS sequence"/>
</dbReference>